<dbReference type="GO" id="GO:0005525">
    <property type="term" value="F:GTP binding"/>
    <property type="evidence" value="ECO:0007669"/>
    <property type="project" value="InterPro"/>
</dbReference>
<evidence type="ECO:0000313" key="1">
    <source>
        <dbReference type="EMBL" id="CAF3983305.1"/>
    </source>
</evidence>
<dbReference type="EMBL" id="CAJOBI010007346">
    <property type="protein sequence ID" value="CAF4083414.1"/>
    <property type="molecule type" value="Genomic_DNA"/>
</dbReference>
<protein>
    <submittedName>
        <fullName evidence="2">Uncharacterized protein</fullName>
    </submittedName>
</protein>
<organism evidence="2 3">
    <name type="scientific">Rotaria magnacalcarata</name>
    <dbReference type="NCBI Taxonomy" id="392030"/>
    <lineage>
        <taxon>Eukaryota</taxon>
        <taxon>Metazoa</taxon>
        <taxon>Spiralia</taxon>
        <taxon>Gnathifera</taxon>
        <taxon>Rotifera</taxon>
        <taxon>Eurotatoria</taxon>
        <taxon>Bdelloidea</taxon>
        <taxon>Philodinida</taxon>
        <taxon>Philodinidae</taxon>
        <taxon>Rotaria</taxon>
    </lineage>
</organism>
<evidence type="ECO:0000313" key="2">
    <source>
        <dbReference type="EMBL" id="CAF4083414.1"/>
    </source>
</evidence>
<sequence>TQDNPLIFLVGSKRDLITDNKSHAKIEQTARIVAKRVNAEFWSLSSLTGSNVEELFKRIACVTYQTLIRQQLNSPNTSIDRVKTKTQLAVNLVPTNGYISKQTSKDNCCSTV</sequence>
<name>A0A8S2Q4V4_9BILA</name>
<evidence type="ECO:0000313" key="3">
    <source>
        <dbReference type="Proteomes" id="UP000676336"/>
    </source>
</evidence>
<dbReference type="SUPFAM" id="SSF52540">
    <property type="entry name" value="P-loop containing nucleoside triphosphate hydrolases"/>
    <property type="match status" value="1"/>
</dbReference>
<feature type="non-terminal residue" evidence="2">
    <location>
        <position position="1"/>
    </location>
</feature>
<accession>A0A8S2Q4V4</accession>
<dbReference type="Gene3D" id="3.40.50.300">
    <property type="entry name" value="P-loop containing nucleotide triphosphate hydrolases"/>
    <property type="match status" value="1"/>
</dbReference>
<dbReference type="GO" id="GO:0003924">
    <property type="term" value="F:GTPase activity"/>
    <property type="evidence" value="ECO:0007669"/>
    <property type="project" value="InterPro"/>
</dbReference>
<dbReference type="AlphaFoldDB" id="A0A8S2Q4V4"/>
<gene>
    <name evidence="1" type="ORF">BYL167_LOCUS12734</name>
    <name evidence="2" type="ORF">SMN809_LOCUS16439</name>
</gene>
<comment type="caution">
    <text evidence="2">The sequence shown here is derived from an EMBL/GenBank/DDBJ whole genome shotgun (WGS) entry which is preliminary data.</text>
</comment>
<dbReference type="InterPro" id="IPR001806">
    <property type="entry name" value="Small_GTPase"/>
</dbReference>
<dbReference type="EMBL" id="CAJOBH010004255">
    <property type="protein sequence ID" value="CAF3983305.1"/>
    <property type="molecule type" value="Genomic_DNA"/>
</dbReference>
<reference evidence="2" key="1">
    <citation type="submission" date="2021-02" db="EMBL/GenBank/DDBJ databases">
        <authorList>
            <person name="Nowell W R."/>
        </authorList>
    </citation>
    <scope>NUCLEOTIDE SEQUENCE</scope>
</reference>
<proteinExistence type="predicted"/>
<dbReference type="Pfam" id="PF00071">
    <property type="entry name" value="Ras"/>
    <property type="match status" value="1"/>
</dbReference>
<dbReference type="InterPro" id="IPR027417">
    <property type="entry name" value="P-loop_NTPase"/>
</dbReference>
<dbReference type="Proteomes" id="UP000676336">
    <property type="component" value="Unassembled WGS sequence"/>
</dbReference>
<dbReference type="Proteomes" id="UP000681967">
    <property type="component" value="Unassembled WGS sequence"/>
</dbReference>